<dbReference type="InterPro" id="IPR027417">
    <property type="entry name" value="P-loop_NTPase"/>
</dbReference>
<feature type="compositionally biased region" description="Acidic residues" evidence="4">
    <location>
        <begin position="73"/>
        <end position="98"/>
    </location>
</feature>
<keyword evidence="8" id="KW-1185">Reference proteome</keyword>
<dbReference type="AlphaFoldDB" id="A0A6G1GT27"/>
<dbReference type="Gene3D" id="3.40.50.10810">
    <property type="entry name" value="Tandem AAA-ATPase domain"/>
    <property type="match status" value="1"/>
</dbReference>
<dbReference type="GO" id="GO:0005524">
    <property type="term" value="F:ATP binding"/>
    <property type="evidence" value="ECO:0007669"/>
    <property type="project" value="UniProtKB-KW"/>
</dbReference>
<dbReference type="InterPro" id="IPR001650">
    <property type="entry name" value="Helicase_C-like"/>
</dbReference>
<dbReference type="Proteomes" id="UP000800041">
    <property type="component" value="Unassembled WGS sequence"/>
</dbReference>
<dbReference type="GO" id="GO:0016787">
    <property type="term" value="F:hydrolase activity"/>
    <property type="evidence" value="ECO:0007669"/>
    <property type="project" value="UniProtKB-KW"/>
</dbReference>
<dbReference type="InterPro" id="IPR014001">
    <property type="entry name" value="Helicase_ATP-bd"/>
</dbReference>
<dbReference type="PANTHER" id="PTHR45626">
    <property type="entry name" value="TRANSCRIPTION TERMINATION FACTOR 2-RELATED"/>
    <property type="match status" value="1"/>
</dbReference>
<feature type="region of interest" description="Disordered" evidence="4">
    <location>
        <begin position="39"/>
        <end position="137"/>
    </location>
</feature>
<gene>
    <name evidence="7" type="ORF">K402DRAFT_456084</name>
</gene>
<dbReference type="Gene3D" id="3.40.50.300">
    <property type="entry name" value="P-loop containing nucleotide triphosphate hydrolases"/>
    <property type="match status" value="1"/>
</dbReference>
<dbReference type="InterPro" id="IPR038718">
    <property type="entry name" value="SNF2-like_sf"/>
</dbReference>
<evidence type="ECO:0000256" key="1">
    <source>
        <dbReference type="ARBA" id="ARBA00022741"/>
    </source>
</evidence>
<feature type="compositionally biased region" description="Basic and acidic residues" evidence="4">
    <location>
        <begin position="99"/>
        <end position="137"/>
    </location>
</feature>
<accession>A0A6G1GT27</accession>
<evidence type="ECO:0000256" key="3">
    <source>
        <dbReference type="ARBA" id="ARBA00022840"/>
    </source>
</evidence>
<reference evidence="7" key="1">
    <citation type="journal article" date="2020" name="Stud. Mycol.">
        <title>101 Dothideomycetes genomes: a test case for predicting lifestyles and emergence of pathogens.</title>
        <authorList>
            <person name="Haridas S."/>
            <person name="Albert R."/>
            <person name="Binder M."/>
            <person name="Bloem J."/>
            <person name="Labutti K."/>
            <person name="Salamov A."/>
            <person name="Andreopoulos B."/>
            <person name="Baker S."/>
            <person name="Barry K."/>
            <person name="Bills G."/>
            <person name="Bluhm B."/>
            <person name="Cannon C."/>
            <person name="Castanera R."/>
            <person name="Culley D."/>
            <person name="Daum C."/>
            <person name="Ezra D."/>
            <person name="Gonzalez J."/>
            <person name="Henrissat B."/>
            <person name="Kuo A."/>
            <person name="Liang C."/>
            <person name="Lipzen A."/>
            <person name="Lutzoni F."/>
            <person name="Magnuson J."/>
            <person name="Mondo S."/>
            <person name="Nolan M."/>
            <person name="Ohm R."/>
            <person name="Pangilinan J."/>
            <person name="Park H.-J."/>
            <person name="Ramirez L."/>
            <person name="Alfaro M."/>
            <person name="Sun H."/>
            <person name="Tritt A."/>
            <person name="Yoshinaga Y."/>
            <person name="Zwiers L.-H."/>
            <person name="Turgeon B."/>
            <person name="Goodwin S."/>
            <person name="Spatafora J."/>
            <person name="Crous P."/>
            <person name="Grigoriev I."/>
        </authorList>
    </citation>
    <scope>NUCLEOTIDE SEQUENCE</scope>
    <source>
        <strain evidence="7">CBS 113979</strain>
    </source>
</reference>
<dbReference type="EMBL" id="ML977170">
    <property type="protein sequence ID" value="KAF1984085.1"/>
    <property type="molecule type" value="Genomic_DNA"/>
</dbReference>
<organism evidence="7 8">
    <name type="scientific">Aulographum hederae CBS 113979</name>
    <dbReference type="NCBI Taxonomy" id="1176131"/>
    <lineage>
        <taxon>Eukaryota</taxon>
        <taxon>Fungi</taxon>
        <taxon>Dikarya</taxon>
        <taxon>Ascomycota</taxon>
        <taxon>Pezizomycotina</taxon>
        <taxon>Dothideomycetes</taxon>
        <taxon>Pleosporomycetidae</taxon>
        <taxon>Aulographales</taxon>
        <taxon>Aulographaceae</taxon>
    </lineage>
</organism>
<name>A0A6G1GT27_9PEZI</name>
<dbReference type="Pfam" id="PF00271">
    <property type="entry name" value="Helicase_C"/>
    <property type="match status" value="1"/>
</dbReference>
<keyword evidence="3" id="KW-0067">ATP-binding</keyword>
<dbReference type="PROSITE" id="PS51192">
    <property type="entry name" value="HELICASE_ATP_BIND_1"/>
    <property type="match status" value="1"/>
</dbReference>
<dbReference type="GO" id="GO:0005634">
    <property type="term" value="C:nucleus"/>
    <property type="evidence" value="ECO:0007669"/>
    <property type="project" value="TreeGrafter"/>
</dbReference>
<dbReference type="GO" id="GO:0006281">
    <property type="term" value="P:DNA repair"/>
    <property type="evidence" value="ECO:0007669"/>
    <property type="project" value="TreeGrafter"/>
</dbReference>
<evidence type="ECO:0000256" key="4">
    <source>
        <dbReference type="SAM" id="MobiDB-lite"/>
    </source>
</evidence>
<proteinExistence type="predicted"/>
<dbReference type="CDD" id="cd18793">
    <property type="entry name" value="SF2_C_SNF"/>
    <property type="match status" value="1"/>
</dbReference>
<protein>
    <recommendedName>
        <fullName evidence="9">P-loop containing nucleoside triphosphate hydrolase protein</fullName>
    </recommendedName>
</protein>
<evidence type="ECO:0000259" key="6">
    <source>
        <dbReference type="PROSITE" id="PS51194"/>
    </source>
</evidence>
<evidence type="ECO:0000259" key="5">
    <source>
        <dbReference type="PROSITE" id="PS51192"/>
    </source>
</evidence>
<dbReference type="SUPFAM" id="SSF52540">
    <property type="entry name" value="P-loop containing nucleoside triphosphate hydrolases"/>
    <property type="match status" value="2"/>
</dbReference>
<evidence type="ECO:0000256" key="2">
    <source>
        <dbReference type="ARBA" id="ARBA00022801"/>
    </source>
</evidence>
<dbReference type="Pfam" id="PF00176">
    <property type="entry name" value="SNF2-rel_dom"/>
    <property type="match status" value="1"/>
</dbReference>
<feature type="domain" description="Helicase ATP-binding" evidence="5">
    <location>
        <begin position="200"/>
        <end position="395"/>
    </location>
</feature>
<keyword evidence="2" id="KW-0378">Hydrolase</keyword>
<evidence type="ECO:0008006" key="9">
    <source>
        <dbReference type="Google" id="ProtNLM"/>
    </source>
</evidence>
<evidence type="ECO:0000313" key="7">
    <source>
        <dbReference type="EMBL" id="KAF1984085.1"/>
    </source>
</evidence>
<dbReference type="InterPro" id="IPR050628">
    <property type="entry name" value="SNF2_RAD54_helicase_TF"/>
</dbReference>
<dbReference type="SMART" id="SM00490">
    <property type="entry name" value="HELICc"/>
    <property type="match status" value="1"/>
</dbReference>
<dbReference type="PROSITE" id="PS51194">
    <property type="entry name" value="HELICASE_CTER"/>
    <property type="match status" value="1"/>
</dbReference>
<keyword evidence="1" id="KW-0547">Nucleotide-binding</keyword>
<dbReference type="OrthoDB" id="448448at2759"/>
<sequence>MMSSGRANGLRIFGATISEDPEVLTPCNEAQEMHLWQAVRKPRGWLEHRAEGTLEEEEDGTPGEPNGQAEHCDSDEEEYQGEESEDEDEKERDEGEGDLEGHGSEDKKREGDQRRRQENQELAQIRDEEQERERLAEKAEAGAEFQRYIEQAWRCIQPAFNAAPNNCTSAAALSSTPDFINVEAKFDLKPHQLEGIGRLLQLEESHNAWILGDDMGLGKTAQVVTLIAQTMHLGRTLLIVPLATLNYWVREIRDLIRPELGLNVLEHHGSAVKSRNAHDIKNYHVVVTTYDVIRNEFRLDQQLFHDFRLRQEGATTEPCGDSTRPLLQRRQNLPLLVTDFYRVVLDEGHHIRNDSTTLSRACKSIRAQKRGIMTGTPFNNEYTDIRSLYEFLQYSPWHNRSFFRPSFLLKQPRTSARETAVLSKERNAWLAASLQVIMVRRMKTTVFDGSPICKPIKITRTDIHVKPDQEEATLQKLTRLQWDPVARRAAEARRNAGMESGFLSKRETLQAITRCRIGALGLMCCNARYGEKGSEDLDEDSYGNVIGQQLSRAEKEKNATRRSNFQDSLRNGNYHSTKIDFATTLISNLIVKPGKILVFCFSLSALDALEVSLEEEYNIKCLRYDGMKSTTEKLATENEFRSEHPVKVLLITSGCGSEGLNLTVANKVIILAPQWNPFTEEQCIMRSARMGQDEDVEVYRIILKHSIEKLVLTKATRKSKKGLNLTDESFNSDNSQWAKMAKWDLQKAKESFGRIGVHEDDLQLES</sequence>
<dbReference type="SMART" id="SM00487">
    <property type="entry name" value="DEXDc"/>
    <property type="match status" value="1"/>
</dbReference>
<dbReference type="GO" id="GO:0008094">
    <property type="term" value="F:ATP-dependent activity, acting on DNA"/>
    <property type="evidence" value="ECO:0007669"/>
    <property type="project" value="TreeGrafter"/>
</dbReference>
<dbReference type="InterPro" id="IPR049730">
    <property type="entry name" value="SNF2/RAD54-like_C"/>
</dbReference>
<dbReference type="CDD" id="cd18008">
    <property type="entry name" value="DEXDc_SHPRH-like"/>
    <property type="match status" value="1"/>
</dbReference>
<evidence type="ECO:0000313" key="8">
    <source>
        <dbReference type="Proteomes" id="UP000800041"/>
    </source>
</evidence>
<dbReference type="InterPro" id="IPR000330">
    <property type="entry name" value="SNF2_N"/>
</dbReference>
<feature type="domain" description="Helicase C-terminal" evidence="6">
    <location>
        <begin position="585"/>
        <end position="731"/>
    </location>
</feature>